<dbReference type="EMBL" id="LUTY01002200">
    <property type="protein sequence ID" value="OAD20668.1"/>
    <property type="molecule type" value="Genomic_DNA"/>
</dbReference>
<protein>
    <submittedName>
        <fullName evidence="2">Secreted protein</fullName>
    </submittedName>
</protein>
<accession>A0A176RY98</accession>
<gene>
    <name evidence="2" type="ORF">THIOM_003613</name>
</gene>
<name>A0A176RY98_9GAMM</name>
<evidence type="ECO:0000313" key="2">
    <source>
        <dbReference type="EMBL" id="OAD20668.1"/>
    </source>
</evidence>
<feature type="non-terminal residue" evidence="2">
    <location>
        <position position="156"/>
    </location>
</feature>
<feature type="chain" id="PRO_5008048958" evidence="1">
    <location>
        <begin position="20"/>
        <end position="156"/>
    </location>
</feature>
<proteinExistence type="predicted"/>
<evidence type="ECO:0000313" key="3">
    <source>
        <dbReference type="Proteomes" id="UP000076962"/>
    </source>
</evidence>
<sequence>MFFKHYFLAILLLANSSVAAVVIQSRIDDGAWKKATAIYPLKGQKLTLKVAKESGATIRWYQIFPDISKNYKNANYSSEKNPYQWIGFGKIDYERQELTQFRDQWQIQPFEKQYDRLVFDLFNYFWKLFNYSRFYQKDVGSFWFQVEIEKRGKIRK</sequence>
<comment type="caution">
    <text evidence="2">The sequence shown here is derived from an EMBL/GenBank/DDBJ whole genome shotgun (WGS) entry which is preliminary data.</text>
</comment>
<evidence type="ECO:0000256" key="1">
    <source>
        <dbReference type="SAM" id="SignalP"/>
    </source>
</evidence>
<dbReference type="AlphaFoldDB" id="A0A176RY98"/>
<dbReference type="Proteomes" id="UP000076962">
    <property type="component" value="Unassembled WGS sequence"/>
</dbReference>
<reference evidence="2 3" key="1">
    <citation type="submission" date="2016-05" db="EMBL/GenBank/DDBJ databases">
        <title>Single-cell genome of chain-forming Candidatus Thiomargarita nelsonii and comparison to other large sulfur-oxidizing bacteria.</title>
        <authorList>
            <person name="Winkel M."/>
            <person name="Salman V."/>
            <person name="Woyke T."/>
            <person name="Schulz-Vogt H."/>
            <person name="Richter M."/>
            <person name="Flood B."/>
            <person name="Bailey J."/>
            <person name="Amann R."/>
            <person name="Mussmann M."/>
        </authorList>
    </citation>
    <scope>NUCLEOTIDE SEQUENCE [LARGE SCALE GENOMIC DNA]</scope>
    <source>
        <strain evidence="2 3">THI036</strain>
    </source>
</reference>
<keyword evidence="3" id="KW-1185">Reference proteome</keyword>
<organism evidence="2 3">
    <name type="scientific">Candidatus Thiomargarita nelsonii</name>
    <dbReference type="NCBI Taxonomy" id="1003181"/>
    <lineage>
        <taxon>Bacteria</taxon>
        <taxon>Pseudomonadati</taxon>
        <taxon>Pseudomonadota</taxon>
        <taxon>Gammaproteobacteria</taxon>
        <taxon>Thiotrichales</taxon>
        <taxon>Thiotrichaceae</taxon>
        <taxon>Thiomargarita</taxon>
    </lineage>
</organism>
<keyword evidence="1" id="KW-0732">Signal</keyword>
<feature type="signal peptide" evidence="1">
    <location>
        <begin position="1"/>
        <end position="19"/>
    </location>
</feature>